<dbReference type="OrthoDB" id="512700at2"/>
<evidence type="ECO:0000256" key="1">
    <source>
        <dbReference type="ARBA" id="ARBA00022747"/>
    </source>
</evidence>
<sequence length="421" mass="46612">MSEWVEKPLGKLASFKKGKKVDTSKLPLDDYIPYLGASSLTGGSDGWAKPQGGIDCLSSDALLLWDGERSGLVGPGRGGVISSTVMRLRPESDMSGAYLVHLLRQNYEWIQARRTGTGVPHVPKDLGRILELRYPKNEIEQTTICDVLDCIDTQIEATEALIGKQERLRAGLMQDLFTRGVDENGELRPPREEAPHLYHETELGWLPKGWSAPEVRTLLASVPTPMRSGPFGSALLKHELVESGIPLLGIDNIHAEHFEARFSRFVTLRKFLELSRYRALPGDVVITIMGTIGRCCLVPEGHGDLLSSKHLWTMTFDPAKVIPELVCWQLNLAPWVLSWFRQQSQGGIMDAIQSSTLKRLRLPCATLPEQEQILQRYHASSGSLAALRGDLAKLLLQKTGLMQDLLTGTVSVEPLLEKDPA</sequence>
<name>A0A3D9FJF8_9SPHN</name>
<dbReference type="SUPFAM" id="SSF116734">
    <property type="entry name" value="DNA methylase specificity domain"/>
    <property type="match status" value="2"/>
</dbReference>
<dbReference type="PANTHER" id="PTHR30408:SF12">
    <property type="entry name" value="TYPE I RESTRICTION ENZYME MJAVIII SPECIFICITY SUBUNIT"/>
    <property type="match status" value="1"/>
</dbReference>
<dbReference type="EMBL" id="QRDP01000004">
    <property type="protein sequence ID" value="RED17717.1"/>
    <property type="molecule type" value="Genomic_DNA"/>
</dbReference>
<organism evidence="3 4">
    <name type="scientific">Parasphingopyxis lamellibrachiae</name>
    <dbReference type="NCBI Taxonomy" id="680125"/>
    <lineage>
        <taxon>Bacteria</taxon>
        <taxon>Pseudomonadati</taxon>
        <taxon>Pseudomonadota</taxon>
        <taxon>Alphaproteobacteria</taxon>
        <taxon>Sphingomonadales</taxon>
        <taxon>Sphingomonadaceae</taxon>
        <taxon>Parasphingopyxis</taxon>
    </lineage>
</organism>
<dbReference type="InterPro" id="IPR044946">
    <property type="entry name" value="Restrct_endonuc_typeI_TRD_sf"/>
</dbReference>
<dbReference type="Gene3D" id="3.90.220.20">
    <property type="entry name" value="DNA methylase specificity domains"/>
    <property type="match status" value="2"/>
</dbReference>
<dbReference type="InterPro" id="IPR052021">
    <property type="entry name" value="Type-I_RS_S_subunit"/>
</dbReference>
<proteinExistence type="predicted"/>
<evidence type="ECO:0000313" key="4">
    <source>
        <dbReference type="Proteomes" id="UP000256310"/>
    </source>
</evidence>
<dbReference type="Proteomes" id="UP000256310">
    <property type="component" value="Unassembled WGS sequence"/>
</dbReference>
<keyword evidence="4" id="KW-1185">Reference proteome</keyword>
<accession>A0A3D9FJF8</accession>
<dbReference type="GO" id="GO:0003677">
    <property type="term" value="F:DNA binding"/>
    <property type="evidence" value="ECO:0007669"/>
    <property type="project" value="UniProtKB-KW"/>
</dbReference>
<dbReference type="Gene3D" id="1.10.287.1120">
    <property type="entry name" value="Bipartite methylase S protein"/>
    <property type="match status" value="1"/>
</dbReference>
<keyword evidence="1" id="KW-0680">Restriction system</keyword>
<evidence type="ECO:0000313" key="3">
    <source>
        <dbReference type="EMBL" id="RED17717.1"/>
    </source>
</evidence>
<gene>
    <name evidence="3" type="ORF">DFR46_2770</name>
</gene>
<comment type="caution">
    <text evidence="3">The sequence shown here is derived from an EMBL/GenBank/DDBJ whole genome shotgun (WGS) entry which is preliminary data.</text>
</comment>
<dbReference type="AlphaFoldDB" id="A0A3D9FJF8"/>
<keyword evidence="2" id="KW-0238">DNA-binding</keyword>
<evidence type="ECO:0000256" key="2">
    <source>
        <dbReference type="ARBA" id="ARBA00023125"/>
    </source>
</evidence>
<reference evidence="3 4" key="1">
    <citation type="submission" date="2018-07" db="EMBL/GenBank/DDBJ databases">
        <title>Genomic Encyclopedia of Type Strains, Phase IV (KMG-IV): sequencing the most valuable type-strain genomes for metagenomic binning, comparative biology and taxonomic classification.</title>
        <authorList>
            <person name="Goeker M."/>
        </authorList>
    </citation>
    <scope>NUCLEOTIDE SEQUENCE [LARGE SCALE GENOMIC DNA]</scope>
    <source>
        <strain evidence="3 4">DSM 26725</strain>
    </source>
</reference>
<dbReference type="RefSeq" id="WP_116236957.1">
    <property type="nucleotide sequence ID" value="NZ_QRDP01000004.1"/>
</dbReference>
<dbReference type="GO" id="GO:0009307">
    <property type="term" value="P:DNA restriction-modification system"/>
    <property type="evidence" value="ECO:0007669"/>
    <property type="project" value="UniProtKB-KW"/>
</dbReference>
<protein>
    <submittedName>
        <fullName evidence="3">Type I restriction enzyme S subunit</fullName>
    </submittedName>
</protein>
<dbReference type="PANTHER" id="PTHR30408">
    <property type="entry name" value="TYPE-1 RESTRICTION ENZYME ECOKI SPECIFICITY PROTEIN"/>
    <property type="match status" value="1"/>
</dbReference>